<dbReference type="GO" id="GO:0006397">
    <property type="term" value="P:mRNA processing"/>
    <property type="evidence" value="ECO:0007669"/>
    <property type="project" value="UniProtKB-KW"/>
</dbReference>
<evidence type="ECO:0000256" key="4">
    <source>
        <dbReference type="ARBA" id="ARBA00022490"/>
    </source>
</evidence>
<feature type="compositionally biased region" description="Polar residues" evidence="9">
    <location>
        <begin position="216"/>
        <end position="227"/>
    </location>
</feature>
<keyword evidence="13" id="KW-1185">Reference proteome</keyword>
<evidence type="ECO:0000256" key="9">
    <source>
        <dbReference type="SAM" id="MobiDB-lite"/>
    </source>
</evidence>
<evidence type="ECO:0000256" key="2">
    <source>
        <dbReference type="ARBA" id="ARBA00004496"/>
    </source>
</evidence>
<dbReference type="InterPro" id="IPR053822">
    <property type="entry name" value="SDE2-like_dom"/>
</dbReference>
<dbReference type="EMBL" id="LAEV01000223">
    <property type="protein sequence ID" value="KKA30825.1"/>
    <property type="molecule type" value="Genomic_DNA"/>
</dbReference>
<evidence type="ECO:0000313" key="13">
    <source>
        <dbReference type="Proteomes" id="UP000033483"/>
    </source>
</evidence>
<dbReference type="GO" id="GO:0008380">
    <property type="term" value="P:RNA splicing"/>
    <property type="evidence" value="ECO:0007669"/>
    <property type="project" value="UniProtKB-KW"/>
</dbReference>
<feature type="compositionally biased region" description="Acidic residues" evidence="9">
    <location>
        <begin position="274"/>
        <end position="289"/>
    </location>
</feature>
<comment type="similarity">
    <text evidence="3">Belongs to the SDE2 family.</text>
</comment>
<evidence type="ECO:0000259" key="10">
    <source>
        <dbReference type="Pfam" id="PF13019"/>
    </source>
</evidence>
<keyword evidence="4" id="KW-0963">Cytoplasm</keyword>
<accession>A0A0F4ZKS8</accession>
<evidence type="ECO:0000259" key="11">
    <source>
        <dbReference type="Pfam" id="PF22782"/>
    </source>
</evidence>
<reference evidence="12 13" key="1">
    <citation type="submission" date="2015-03" db="EMBL/GenBank/DDBJ databases">
        <authorList>
            <person name="Radwan O."/>
            <person name="Al-Naeli F.A."/>
            <person name="Rendon G.A."/>
            <person name="Fields C."/>
        </authorList>
    </citation>
    <scope>NUCLEOTIDE SEQUENCE [LARGE SCALE GENOMIC DNA]</scope>
    <source>
        <strain evidence="12">CR-DP1</strain>
    </source>
</reference>
<evidence type="ECO:0000256" key="3">
    <source>
        <dbReference type="ARBA" id="ARBA00008726"/>
    </source>
</evidence>
<keyword evidence="6" id="KW-0508">mRNA splicing</keyword>
<evidence type="ECO:0000256" key="1">
    <source>
        <dbReference type="ARBA" id="ARBA00004123"/>
    </source>
</evidence>
<dbReference type="InterPro" id="IPR024974">
    <property type="entry name" value="Sde2_N"/>
</dbReference>
<dbReference type="GO" id="GO:0005634">
    <property type="term" value="C:nucleus"/>
    <property type="evidence" value="ECO:0007669"/>
    <property type="project" value="UniProtKB-SubCell"/>
</dbReference>
<feature type="domain" description="Sde2 ubiquitin" evidence="10">
    <location>
        <begin position="6"/>
        <end position="90"/>
    </location>
</feature>
<evidence type="ECO:0000256" key="8">
    <source>
        <dbReference type="ARBA" id="ARBA00023306"/>
    </source>
</evidence>
<proteinExistence type="inferred from homology"/>
<feature type="region of interest" description="Disordered" evidence="9">
    <location>
        <begin position="100"/>
        <end position="129"/>
    </location>
</feature>
<organism evidence="12 13">
    <name type="scientific">Thielaviopsis punctulata</name>
    <dbReference type="NCBI Taxonomy" id="72032"/>
    <lineage>
        <taxon>Eukaryota</taxon>
        <taxon>Fungi</taxon>
        <taxon>Dikarya</taxon>
        <taxon>Ascomycota</taxon>
        <taxon>Pezizomycotina</taxon>
        <taxon>Sordariomycetes</taxon>
        <taxon>Hypocreomycetidae</taxon>
        <taxon>Microascales</taxon>
        <taxon>Ceratocystidaceae</taxon>
        <taxon>Thielaviopsis</taxon>
    </lineage>
</organism>
<sequence>MASSKINVLVSSISGLNLPSTIVIPLDRESSGNDIWDHISQRIPIDFSQRRYILSTHTNTTVSPTARIASYLSDAEHGDLLSLRLWSPLCGGKGGFGSQLRAAGGRMSSKKKHGQPDDNGSSRNLDGRRLRTVNEAKALAEYLAVKPEMDKRQKELRTKRLEQVVEMAERRTEEIKNGTKGRIDEKWLESRNEASERTRNAVFAVMKDGVYKDNLLGTSHGSVSSAQPEEGSSDEEAPKTNDSSDSAESEPEASPSSPPLAAAKDDKPKTFFGFDEDDEFMSSDEEVDG</sequence>
<keyword evidence="7" id="KW-0539">Nucleus</keyword>
<feature type="region of interest" description="Disordered" evidence="9">
    <location>
        <begin position="216"/>
        <end position="289"/>
    </location>
</feature>
<dbReference type="OrthoDB" id="547031at2759"/>
<name>A0A0F4ZKS8_9PEZI</name>
<keyword evidence="5" id="KW-0507">mRNA processing</keyword>
<gene>
    <name evidence="12" type="ORF">TD95_005064</name>
</gene>
<evidence type="ECO:0000256" key="6">
    <source>
        <dbReference type="ARBA" id="ARBA00023187"/>
    </source>
</evidence>
<dbReference type="PANTHER" id="PTHR12786">
    <property type="entry name" value="SPLICING FACTOR SF3A-RELATED"/>
    <property type="match status" value="1"/>
</dbReference>
<dbReference type="AlphaFoldDB" id="A0A0F4ZKS8"/>
<evidence type="ECO:0000256" key="5">
    <source>
        <dbReference type="ARBA" id="ARBA00022664"/>
    </source>
</evidence>
<dbReference type="Pfam" id="PF22782">
    <property type="entry name" value="SDE2"/>
    <property type="match status" value="1"/>
</dbReference>
<dbReference type="GO" id="GO:0005737">
    <property type="term" value="C:cytoplasm"/>
    <property type="evidence" value="ECO:0007669"/>
    <property type="project" value="UniProtKB-SubCell"/>
</dbReference>
<dbReference type="InterPro" id="IPR051421">
    <property type="entry name" value="RNA_Proc_DNA_Dmg_Regulator"/>
</dbReference>
<dbReference type="PANTHER" id="PTHR12786:SF1">
    <property type="entry name" value="SPLICING REGULATOR SDE2"/>
    <property type="match status" value="1"/>
</dbReference>
<evidence type="ECO:0000256" key="7">
    <source>
        <dbReference type="ARBA" id="ARBA00023242"/>
    </source>
</evidence>
<evidence type="ECO:0000313" key="12">
    <source>
        <dbReference type="EMBL" id="KKA30825.1"/>
    </source>
</evidence>
<comment type="subcellular location">
    <subcellularLocation>
        <location evidence="2">Cytoplasm</location>
    </subcellularLocation>
    <subcellularLocation>
        <location evidence="1">Nucleus</location>
    </subcellularLocation>
</comment>
<protein>
    <submittedName>
        <fullName evidence="12">Uncharacterized protein</fullName>
    </submittedName>
</protein>
<dbReference type="Pfam" id="PF13019">
    <property type="entry name" value="Sde2_N_Ubi_yeast"/>
    <property type="match status" value="1"/>
</dbReference>
<feature type="compositionally biased region" description="Low complexity" evidence="9">
    <location>
        <begin position="252"/>
        <end position="262"/>
    </location>
</feature>
<feature type="domain" description="SDE2-like" evidence="11">
    <location>
        <begin position="91"/>
        <end position="202"/>
    </location>
</feature>
<dbReference type="Proteomes" id="UP000033483">
    <property type="component" value="Unassembled WGS sequence"/>
</dbReference>
<comment type="caution">
    <text evidence="12">The sequence shown here is derived from an EMBL/GenBank/DDBJ whole genome shotgun (WGS) entry which is preliminary data.</text>
</comment>
<keyword evidence="8" id="KW-0131">Cell cycle</keyword>